<evidence type="ECO:0000313" key="1">
    <source>
        <dbReference type="EMBL" id="JAC67956.1"/>
    </source>
</evidence>
<proteinExistence type="predicted"/>
<name>A0A061RBR5_9CHLO</name>
<organism evidence="1">
    <name type="scientific">Tetraselmis sp. GSL018</name>
    <dbReference type="NCBI Taxonomy" id="582737"/>
    <lineage>
        <taxon>Eukaryota</taxon>
        <taxon>Viridiplantae</taxon>
        <taxon>Chlorophyta</taxon>
        <taxon>core chlorophytes</taxon>
        <taxon>Chlorodendrophyceae</taxon>
        <taxon>Chlorodendrales</taxon>
        <taxon>Chlorodendraceae</taxon>
        <taxon>Tetraselmis</taxon>
    </lineage>
</organism>
<reference evidence="1" key="1">
    <citation type="submission" date="2014-05" db="EMBL/GenBank/DDBJ databases">
        <title>The transcriptome of the halophilic microalga Tetraselmis sp. GSL018 isolated from the Great Salt Lake, Utah.</title>
        <authorList>
            <person name="Jinkerson R.E."/>
            <person name="D'Adamo S."/>
            <person name="Posewitz M.C."/>
        </authorList>
    </citation>
    <scope>NUCLEOTIDE SEQUENCE</scope>
    <source>
        <strain evidence="1">GSL018</strain>
    </source>
</reference>
<gene>
    <name evidence="1" type="ORF">TSPGSL018_9862</name>
</gene>
<dbReference type="AlphaFoldDB" id="A0A061RBR5"/>
<sequence>MPAANPLGVISERRLFFGDDRDGKTISSGVQAMLSKYDFVSTSVGALSVTTFCVTVGHQDPVRALQVTVSSIIIGLVLNELIFEDATTTRD</sequence>
<accession>A0A061RBR5</accession>
<protein>
    <submittedName>
        <fullName evidence="1">Uncharacterized protein</fullName>
    </submittedName>
</protein>
<dbReference type="EMBL" id="GBEZ01018482">
    <property type="protein sequence ID" value="JAC67956.1"/>
    <property type="molecule type" value="Transcribed_RNA"/>
</dbReference>